<reference evidence="1 2" key="1">
    <citation type="submission" date="2017-05" db="EMBL/GenBank/DDBJ databases">
        <authorList>
            <person name="Varghese N."/>
            <person name="Submissions S."/>
        </authorList>
    </citation>
    <scope>NUCLEOTIDE SEQUENCE [LARGE SCALE GENOMIC DNA]</scope>
    <source>
        <strain evidence="1 2">DSM 19036</strain>
    </source>
</reference>
<dbReference type="EMBL" id="FXTN01000009">
    <property type="protein sequence ID" value="SMO88994.1"/>
    <property type="molecule type" value="Genomic_DNA"/>
</dbReference>
<evidence type="ECO:0000313" key="2">
    <source>
        <dbReference type="Proteomes" id="UP000320300"/>
    </source>
</evidence>
<dbReference type="RefSeq" id="WP_142529709.1">
    <property type="nucleotide sequence ID" value="NZ_CBCSJO010000009.1"/>
</dbReference>
<keyword evidence="2" id="KW-1185">Reference proteome</keyword>
<proteinExistence type="predicted"/>
<name>A0A521EYI1_9SPHI</name>
<sequence>MANIKIPERHLSGIEHISLLDEKDIKLVYKVLESLPIGIGHRQYIKLFDDNTKFDNNISVAEAIFSFSGLLTDKQYNIEELSAEITEAFTQLKGTDLNLKQANKLRGRISEVLKRSKILKSTFEAHRIIFDSNKVYINSEINTDINMIYDKDSNNNIQYGVLMHKLRLVLSDDSDGIIVALDREDLGKLKAQIELALDENEQIRNTYKDLINFIEIAN</sequence>
<accession>A0A521EYI1</accession>
<evidence type="ECO:0000313" key="1">
    <source>
        <dbReference type="EMBL" id="SMO88994.1"/>
    </source>
</evidence>
<gene>
    <name evidence="1" type="ORF">SAMN06265348_109311</name>
</gene>
<dbReference type="AlphaFoldDB" id="A0A521EYI1"/>
<organism evidence="1 2">
    <name type="scientific">Pedobacter westerhofensis</name>
    <dbReference type="NCBI Taxonomy" id="425512"/>
    <lineage>
        <taxon>Bacteria</taxon>
        <taxon>Pseudomonadati</taxon>
        <taxon>Bacteroidota</taxon>
        <taxon>Sphingobacteriia</taxon>
        <taxon>Sphingobacteriales</taxon>
        <taxon>Sphingobacteriaceae</taxon>
        <taxon>Pedobacter</taxon>
    </lineage>
</organism>
<protein>
    <submittedName>
        <fullName evidence="1">Uncharacterized protein</fullName>
    </submittedName>
</protein>
<dbReference type="Proteomes" id="UP000320300">
    <property type="component" value="Unassembled WGS sequence"/>
</dbReference>
<dbReference type="OrthoDB" id="583369at2"/>
<dbReference type="SUPFAM" id="SSF55174">
    <property type="entry name" value="Alpha-L RNA-binding motif"/>
    <property type="match status" value="1"/>
</dbReference>